<feature type="chain" id="PRO_5046506578" evidence="2">
    <location>
        <begin position="23"/>
        <end position="252"/>
    </location>
</feature>
<dbReference type="RefSeq" id="WP_224460036.1">
    <property type="nucleotide sequence ID" value="NZ_JAIQZE010000001.1"/>
</dbReference>
<comment type="caution">
    <text evidence="4">The sequence shown here is derived from an EMBL/GenBank/DDBJ whole genome shotgun (WGS) entry which is preliminary data.</text>
</comment>
<dbReference type="SUPFAM" id="SSF49299">
    <property type="entry name" value="PKD domain"/>
    <property type="match status" value="1"/>
</dbReference>
<dbReference type="Pfam" id="PF02018">
    <property type="entry name" value="CBM_4_9"/>
    <property type="match status" value="1"/>
</dbReference>
<evidence type="ECO:0000256" key="2">
    <source>
        <dbReference type="SAM" id="SignalP"/>
    </source>
</evidence>
<evidence type="ECO:0000256" key="1">
    <source>
        <dbReference type="ARBA" id="ARBA00022801"/>
    </source>
</evidence>
<dbReference type="CDD" id="cd00146">
    <property type="entry name" value="PKD"/>
    <property type="match status" value="1"/>
</dbReference>
<organism evidence="4 5">
    <name type="scientific">Psychroflexus longus</name>
    <dbReference type="NCBI Taxonomy" id="2873596"/>
    <lineage>
        <taxon>Bacteria</taxon>
        <taxon>Pseudomonadati</taxon>
        <taxon>Bacteroidota</taxon>
        <taxon>Flavobacteriia</taxon>
        <taxon>Flavobacteriales</taxon>
        <taxon>Flavobacteriaceae</taxon>
        <taxon>Psychroflexus</taxon>
    </lineage>
</organism>
<dbReference type="EMBL" id="JAIQZE010000001">
    <property type="protein sequence ID" value="MBZ9777672.1"/>
    <property type="molecule type" value="Genomic_DNA"/>
</dbReference>
<gene>
    <name evidence="4" type="ORF">LB452_01945</name>
</gene>
<reference evidence="5" key="1">
    <citation type="submission" date="2023-07" db="EMBL/GenBank/DDBJ databases">
        <title>Novel species isolated from saline lakes on Tibetan Plateau.</title>
        <authorList>
            <person name="Lu H."/>
        </authorList>
    </citation>
    <scope>NUCLEOTIDE SEQUENCE [LARGE SCALE GENOMIC DNA]</scope>
    <source>
        <strain evidence="5">CAK8W</strain>
    </source>
</reference>
<dbReference type="InterPro" id="IPR035986">
    <property type="entry name" value="PKD_dom_sf"/>
</dbReference>
<name>A0ABS7XFD7_9FLAO</name>
<feature type="signal peptide" evidence="2">
    <location>
        <begin position="1"/>
        <end position="22"/>
    </location>
</feature>
<dbReference type="InterPro" id="IPR013783">
    <property type="entry name" value="Ig-like_fold"/>
</dbReference>
<dbReference type="Pfam" id="PF18911">
    <property type="entry name" value="PKD_4"/>
    <property type="match status" value="1"/>
</dbReference>
<evidence type="ECO:0000259" key="3">
    <source>
        <dbReference type="PROSITE" id="PS50093"/>
    </source>
</evidence>
<proteinExistence type="predicted"/>
<dbReference type="PROSITE" id="PS50093">
    <property type="entry name" value="PKD"/>
    <property type="match status" value="1"/>
</dbReference>
<dbReference type="Gene3D" id="2.60.40.10">
    <property type="entry name" value="Immunoglobulins"/>
    <property type="match status" value="1"/>
</dbReference>
<dbReference type="Proteomes" id="UP001199314">
    <property type="component" value="Unassembled WGS sequence"/>
</dbReference>
<dbReference type="InterPro" id="IPR000601">
    <property type="entry name" value="PKD_dom"/>
</dbReference>
<dbReference type="InterPro" id="IPR008979">
    <property type="entry name" value="Galactose-bd-like_sf"/>
</dbReference>
<evidence type="ECO:0000313" key="4">
    <source>
        <dbReference type="EMBL" id="MBZ9777672.1"/>
    </source>
</evidence>
<dbReference type="InterPro" id="IPR003305">
    <property type="entry name" value="CenC_carb-bd"/>
</dbReference>
<dbReference type="SMART" id="SM00089">
    <property type="entry name" value="PKD"/>
    <property type="match status" value="1"/>
</dbReference>
<evidence type="ECO:0000313" key="5">
    <source>
        <dbReference type="Proteomes" id="UP001199314"/>
    </source>
</evidence>
<protein>
    <submittedName>
        <fullName evidence="4">PKD domain-containing protein</fullName>
    </submittedName>
</protein>
<keyword evidence="2" id="KW-0732">Signal</keyword>
<dbReference type="Gene3D" id="2.60.120.260">
    <property type="entry name" value="Galactose-binding domain-like"/>
    <property type="match status" value="1"/>
</dbReference>
<keyword evidence="5" id="KW-1185">Reference proteome</keyword>
<feature type="domain" description="PKD" evidence="3">
    <location>
        <begin position="54"/>
        <end position="108"/>
    </location>
</feature>
<accession>A0ABS7XFD7</accession>
<dbReference type="SUPFAM" id="SSF49785">
    <property type="entry name" value="Galactose-binding domain-like"/>
    <property type="match status" value="1"/>
</dbReference>
<sequence>MKLSNKSLIVVPLMVLIMFQFSCEENDSGIDFVDFEARFVSEVNNRTVSFNNLSNEATSFVWDFGDATSSTLINPVKTYDEDGTYTVSLTAINDNGDIDTFQDDVEVELILIVNGNFENGSQGWIVGVNDNASAPVVTENGNSFYEVNITNPNPDQPFLVNLSQKLPITQGEPYVLTFDAWSDRNRTIIAGIGLSGGDFSNDIQTVNLTDTPQTFELTLSSQEFGAPDARVLFDNNGEAGLVRIDNVSLDLQ</sequence>
<keyword evidence="1" id="KW-0378">Hydrolase</keyword>
<dbReference type="InterPro" id="IPR022409">
    <property type="entry name" value="PKD/Chitinase_dom"/>
</dbReference>